<keyword evidence="3" id="KW-1185">Reference proteome</keyword>
<dbReference type="InterPro" id="IPR011049">
    <property type="entry name" value="Serralysin-like_metalloprot_C"/>
</dbReference>
<name>A0ABX0M9Y6_9BURK</name>
<organism evidence="2 3">
    <name type="scientific">Massilia aquatica</name>
    <dbReference type="NCBI Taxonomy" id="2609000"/>
    <lineage>
        <taxon>Bacteria</taxon>
        <taxon>Pseudomonadati</taxon>
        <taxon>Pseudomonadota</taxon>
        <taxon>Betaproteobacteria</taxon>
        <taxon>Burkholderiales</taxon>
        <taxon>Oxalobacteraceae</taxon>
        <taxon>Telluria group</taxon>
        <taxon>Massilia</taxon>
    </lineage>
</organism>
<comment type="caution">
    <text evidence="2">The sequence shown here is derived from an EMBL/GenBank/DDBJ whole genome shotgun (WGS) entry which is preliminary data.</text>
</comment>
<proteinExistence type="predicted"/>
<feature type="domain" description="DUF4214" evidence="1">
    <location>
        <begin position="81"/>
        <end position="122"/>
    </location>
</feature>
<sequence>MAAASAYNKVTQELYVSYFGRPADKDGFMSMSAALAAANAPTDTAGLDAAYGTDASVRSLIDSFSSSVESGVLYGLTAPGFDTVRFVSQIYNNLFGRTPDAGGLAFWVDAIDHGSLSQAAAAHSILTGALTANNADAALVIKKTAFANLFTASMDTAQEVIVYRGDMAAQFGRDLLSRVTTTSDPASFQSTIDTTLAQLSTAAKLTVGTDKLEGTSAANLFLADVDGNSNTLQAGDNVAGGDGVDTLRAVLRPNDFNVYLNPTTSSVEQIRINAVGTTLTSGAAALDAINMTGVTRWENDHSRGDLQISNVTTRSGQLPEDVTIAMVGSAAGDADFSVTFDHNFMNAGVPASGSATLRLQVMDTDASAGGQAPLKESPYDGFRFLLNKAPVQIRSEAIDKAQTYDALLTAIRAEISATPALEKLVVTLGEPFKAYDTTTGLMVSGREIVIANTGPGSLGIAPGAGWLQPGAGLEGTRVSGPSSGALPLITSTIELDNVGRGGIGGDLVVGGTPYGATRVRTGFEAFNINVERTSMLQTIDSTDNLLQSVTLANGAFKGDLSVRGTAGGSPLSDAYGFHDVRQIDASAMSGKVDLTAVITSASVGKYIVKPGTQTGSATGIVDFHYEGGSNNDSLSIDIAHNAAGSRGVRLAGQEDYRFDISGGAGDDVLQVRVLAAPSYDAAWVIDQDRNNNITINGGEGNDTIRKAGAGDAVINGGAGDDTIDLVDPVAGAVQAASDNLIHGGIGNDTIVLGVVEGATPAQSSNDTVILRPGFGNDKIVNFDVSGSGIDHLDLTALGGLTLTTSLTMDKSITIGAATSANETAGKVAGLFYADNAAAQTHVYGVLNSISTTLTIYSVVDAAGAGNAVATREGVLDLSTQQAGGGLVAANFVNAAIAGYHLAEGASSAVTATLVGVAPDAGMVGLI</sequence>
<evidence type="ECO:0000259" key="1">
    <source>
        <dbReference type="Pfam" id="PF13946"/>
    </source>
</evidence>
<dbReference type="Gene3D" id="2.150.10.10">
    <property type="entry name" value="Serralysin-like metalloprotease, C-terminal"/>
    <property type="match status" value="1"/>
</dbReference>
<reference evidence="2 3" key="1">
    <citation type="submission" date="2019-09" db="EMBL/GenBank/DDBJ databases">
        <title>Taxonomy of Antarctic Massilia spp.: description of Massilia rubra sp. nov., Massilia aquatica sp. nov., Massilia mucilaginosa sp. nov., Massilia frigida sp. nov. isolated from streams, lakes and regoliths.</title>
        <authorList>
            <person name="Holochova P."/>
            <person name="Sedlacek I."/>
            <person name="Kralova S."/>
            <person name="Maslanova I."/>
            <person name="Busse H.-J."/>
            <person name="Stankova E."/>
            <person name="Vrbovska V."/>
            <person name="Kovarovic V."/>
            <person name="Bartak M."/>
            <person name="Svec P."/>
            <person name="Pantucek R."/>
        </authorList>
    </citation>
    <scope>NUCLEOTIDE SEQUENCE [LARGE SCALE GENOMIC DNA]</scope>
    <source>
        <strain evidence="2 3">CCM 8693</strain>
    </source>
</reference>
<protein>
    <submittedName>
        <fullName evidence="2">DUF4214 domain-containing protein</fullName>
    </submittedName>
</protein>
<dbReference type="Proteomes" id="UP000819052">
    <property type="component" value="Unassembled WGS sequence"/>
</dbReference>
<dbReference type="PRINTS" id="PR00313">
    <property type="entry name" value="CABNDNGRPT"/>
</dbReference>
<dbReference type="SUPFAM" id="SSF51120">
    <property type="entry name" value="beta-Roll"/>
    <property type="match status" value="1"/>
</dbReference>
<evidence type="ECO:0000313" key="3">
    <source>
        <dbReference type="Proteomes" id="UP000819052"/>
    </source>
</evidence>
<dbReference type="InterPro" id="IPR025282">
    <property type="entry name" value="DUF4214"/>
</dbReference>
<gene>
    <name evidence="2" type="ORF">F1609_27125</name>
</gene>
<accession>A0ABX0M9Y6</accession>
<evidence type="ECO:0000313" key="2">
    <source>
        <dbReference type="EMBL" id="NHZ43812.1"/>
    </source>
</evidence>
<dbReference type="RefSeq" id="WP_167079929.1">
    <property type="nucleotide sequence ID" value="NZ_VVIW01000023.1"/>
</dbReference>
<dbReference type="EMBL" id="VVIW01000023">
    <property type="protein sequence ID" value="NHZ43812.1"/>
    <property type="molecule type" value="Genomic_DNA"/>
</dbReference>
<dbReference type="Pfam" id="PF13946">
    <property type="entry name" value="DUF4214"/>
    <property type="match status" value="1"/>
</dbReference>